<dbReference type="PANTHER" id="PTHR42899:SF1">
    <property type="entry name" value="SPERMATOGENESIS-ASSOCIATED PROTEIN 20"/>
    <property type="match status" value="1"/>
</dbReference>
<organism evidence="2 3">
    <name type="scientific">Arsenicibacter rosenii</name>
    <dbReference type="NCBI Taxonomy" id="1750698"/>
    <lineage>
        <taxon>Bacteria</taxon>
        <taxon>Pseudomonadati</taxon>
        <taxon>Bacteroidota</taxon>
        <taxon>Cytophagia</taxon>
        <taxon>Cytophagales</taxon>
        <taxon>Spirosomataceae</taxon>
        <taxon>Arsenicibacter</taxon>
    </lineage>
</organism>
<dbReference type="InterPro" id="IPR004879">
    <property type="entry name" value="Ssp411-like_TRX"/>
</dbReference>
<reference evidence="2 3" key="1">
    <citation type="submission" date="2016-10" db="EMBL/GenBank/DDBJ databases">
        <title>Arsenicibacter rosenii gen. nov., sp. nov., an efficient arsenic-methylating bacterium isolated from an arsenic-contaminated paddy soil.</title>
        <authorList>
            <person name="Huang K."/>
        </authorList>
    </citation>
    <scope>NUCLEOTIDE SEQUENCE [LARGE SCALE GENOMIC DNA]</scope>
    <source>
        <strain evidence="2 3">SM-1</strain>
    </source>
</reference>
<accession>A0A1S2VQL9</accession>
<name>A0A1S2VQL9_9BACT</name>
<dbReference type="PIRSF" id="PIRSF006402">
    <property type="entry name" value="UCP006402_thioredoxin"/>
    <property type="match status" value="1"/>
</dbReference>
<dbReference type="InterPro" id="IPR008928">
    <property type="entry name" value="6-hairpin_glycosidase_sf"/>
</dbReference>
<protein>
    <submittedName>
        <fullName evidence="2">Thioredoxin domain-containing protein</fullName>
    </submittedName>
</protein>
<dbReference type="InterPro" id="IPR036249">
    <property type="entry name" value="Thioredoxin-like_sf"/>
</dbReference>
<sequence length="674" mass="76998">MNRLANETSPYLLQHAHNPVDWYPWGEEALTKARDENKPILVSIGYSACHWCHVMERESFEKEGIARVMNEHFVCIKVDREERPDVDAIYMDAVQAMGVRGGWPLNVFLVPDAKPFYGVTYLPPQQWVNLLNSVQNAFQEHRDQLFESAEGFANELNISESSRFSLAAANPLFSEETVEAMFQKLAGSFDRQKGGMNRAPKFPMPGIYSFLLNYIHLTDSPGRPTAQSQVALTLDRMALGGIYDQLGGGFARYSVDDHWFAPHFEKMLYDNGQLLTLYSQAYSLTKRPLYKHVVYQTIHFAQRELLSPDGGFYSALDADSEGEEGRFYTWTTDELRQILGIDFDWFADLYHIREEGNFEHGRNILHRIDTDETFAERAGWTPEEFDVQLAAAHTRLFKRRDERIRPGLDDKILCSWNGLMLKGLVTAYRVFDEPEFLATAIRLAHFLLHKMRDQRNGRLWHSYKQGRAKQPGFLEDYAAVIDGLLALYQATFTESFLTEADRLTKYVLDNFSDPDDDLLFFTDKNGEELIARRKELFDNVMPASNSIMAGNFYTLSLLLDRPLYGQKADQMLGRIQPLLQSNADYLTNWAALYTLRVKPTAEIAIVGPDAQAFRCELDKHFRPNVIFCGTESSSQLPLLQSRTTVNGQTAIYVCYNRACQMPVTTVAAALENLA</sequence>
<dbReference type="Pfam" id="PF03190">
    <property type="entry name" value="Thioredox_DsbH"/>
    <property type="match status" value="1"/>
</dbReference>
<proteinExistence type="predicted"/>
<dbReference type="Proteomes" id="UP000181790">
    <property type="component" value="Unassembled WGS sequence"/>
</dbReference>
<dbReference type="CDD" id="cd02955">
    <property type="entry name" value="SSP411"/>
    <property type="match status" value="1"/>
</dbReference>
<evidence type="ECO:0000313" key="2">
    <source>
        <dbReference type="EMBL" id="OIN60680.1"/>
    </source>
</evidence>
<dbReference type="AlphaFoldDB" id="A0A1S2VQL9"/>
<dbReference type="PANTHER" id="PTHR42899">
    <property type="entry name" value="SPERMATOGENESIS-ASSOCIATED PROTEIN 20"/>
    <property type="match status" value="1"/>
</dbReference>
<dbReference type="EMBL" id="MORL01000001">
    <property type="protein sequence ID" value="OIN60680.1"/>
    <property type="molecule type" value="Genomic_DNA"/>
</dbReference>
<dbReference type="OrthoDB" id="9762614at2"/>
<comment type="caution">
    <text evidence="2">The sequence shown here is derived from an EMBL/GenBank/DDBJ whole genome shotgun (WGS) entry which is preliminary data.</text>
</comment>
<evidence type="ECO:0000313" key="3">
    <source>
        <dbReference type="Proteomes" id="UP000181790"/>
    </source>
</evidence>
<dbReference type="GO" id="GO:0005975">
    <property type="term" value="P:carbohydrate metabolic process"/>
    <property type="evidence" value="ECO:0007669"/>
    <property type="project" value="InterPro"/>
</dbReference>
<feature type="domain" description="Spermatogenesis-associated protein 20-like TRX" evidence="1">
    <location>
        <begin position="1"/>
        <end position="156"/>
    </location>
</feature>
<dbReference type="RefSeq" id="WP_071501180.1">
    <property type="nucleotide sequence ID" value="NZ_MORL01000001.1"/>
</dbReference>
<dbReference type="SUPFAM" id="SSF52833">
    <property type="entry name" value="Thioredoxin-like"/>
    <property type="match status" value="1"/>
</dbReference>
<dbReference type="InterPro" id="IPR024705">
    <property type="entry name" value="Ssp411"/>
</dbReference>
<dbReference type="Gene3D" id="3.40.30.10">
    <property type="entry name" value="Glutaredoxin"/>
    <property type="match status" value="1"/>
</dbReference>
<dbReference type="Gene3D" id="1.50.10.20">
    <property type="match status" value="1"/>
</dbReference>
<gene>
    <name evidence="2" type="ORF">BLX24_00765</name>
</gene>
<evidence type="ECO:0000259" key="1">
    <source>
        <dbReference type="Pfam" id="PF03190"/>
    </source>
</evidence>
<dbReference type="SUPFAM" id="SSF48208">
    <property type="entry name" value="Six-hairpin glycosidases"/>
    <property type="match status" value="1"/>
</dbReference>
<keyword evidence="3" id="KW-1185">Reference proteome</keyword>